<comment type="caution">
    <text evidence="1">The sequence shown here is derived from an EMBL/GenBank/DDBJ whole genome shotgun (WGS) entry which is preliminary data.</text>
</comment>
<organism evidence="1 2">
    <name type="scientific">Beauveria bassiana</name>
    <name type="common">White muscardine disease fungus</name>
    <name type="synonym">Tritirachium shiotae</name>
    <dbReference type="NCBI Taxonomy" id="176275"/>
    <lineage>
        <taxon>Eukaryota</taxon>
        <taxon>Fungi</taxon>
        <taxon>Dikarya</taxon>
        <taxon>Ascomycota</taxon>
        <taxon>Pezizomycotina</taxon>
        <taxon>Sordariomycetes</taxon>
        <taxon>Hypocreomycetidae</taxon>
        <taxon>Hypocreales</taxon>
        <taxon>Cordycipitaceae</taxon>
        <taxon>Beauveria</taxon>
    </lineage>
</organism>
<proteinExistence type="predicted"/>
<evidence type="ECO:0000313" key="2">
    <source>
        <dbReference type="Proteomes" id="UP000237441"/>
    </source>
</evidence>
<dbReference type="AlphaFoldDB" id="A0A2S7Y844"/>
<dbReference type="Proteomes" id="UP000237441">
    <property type="component" value="Unassembled WGS sequence"/>
</dbReference>
<reference evidence="1 2" key="1">
    <citation type="submission" date="2016-07" db="EMBL/GenBank/DDBJ databases">
        <title>Comparative genomics of the entomopathogenic fungus Beauveria bassiana.</title>
        <authorList>
            <person name="Valero Jimenez C.A."/>
            <person name="Zwaan B.J."/>
            <person name="Van Kan J.A."/>
            <person name="Takken W."/>
            <person name="Debets A.J."/>
            <person name="Schoustra S.E."/>
            <person name="Koenraadt C.J."/>
        </authorList>
    </citation>
    <scope>NUCLEOTIDE SEQUENCE [LARGE SCALE GENOMIC DNA]</scope>
    <source>
        <strain evidence="1 2">ARSEF 8028</strain>
    </source>
</reference>
<protein>
    <submittedName>
        <fullName evidence="1">Uncharacterized protein</fullName>
    </submittedName>
</protein>
<gene>
    <name evidence="1" type="ORF">BB8028_0003g09220</name>
</gene>
<sequence>MTQCQARHRVRMKLHDQCHMGSMRVIGSTVTECKTSPHEHMYAIPVASRSRSKRPATPVAIPSVQGALLTPKRTRILRKRRLEILKRQVLQLLRSSPVIDPMTDEPTSMTEATHGAMKVTINQLPPVLGLSLGPRPFPVSLSSSMRAAAFAALPDSPPREGKQKQRFRVPM</sequence>
<evidence type="ECO:0000313" key="1">
    <source>
        <dbReference type="EMBL" id="PQK12305.1"/>
    </source>
</evidence>
<dbReference type="EMBL" id="JRHA01000003">
    <property type="protein sequence ID" value="PQK12305.1"/>
    <property type="molecule type" value="Genomic_DNA"/>
</dbReference>
<name>A0A2S7Y844_BEABA</name>
<accession>A0A2S7Y844</accession>